<gene>
    <name evidence="1" type="ORF">PEV8663_01291</name>
</gene>
<keyword evidence="2" id="KW-1185">Reference proteome</keyword>
<organism evidence="1 2">
    <name type="scientific">Pelagimonas varians</name>
    <dbReference type="NCBI Taxonomy" id="696760"/>
    <lineage>
        <taxon>Bacteria</taxon>
        <taxon>Pseudomonadati</taxon>
        <taxon>Pseudomonadota</taxon>
        <taxon>Alphaproteobacteria</taxon>
        <taxon>Rhodobacterales</taxon>
        <taxon>Roseobacteraceae</taxon>
        <taxon>Pelagimonas</taxon>
    </lineage>
</organism>
<dbReference type="EMBL" id="FXYH01000004">
    <property type="protein sequence ID" value="SMX38429.1"/>
    <property type="molecule type" value="Genomic_DNA"/>
</dbReference>
<dbReference type="Proteomes" id="UP000220836">
    <property type="component" value="Unassembled WGS sequence"/>
</dbReference>
<dbReference type="AlphaFoldDB" id="A0A238K6E3"/>
<proteinExistence type="predicted"/>
<accession>A0A238K6E3</accession>
<evidence type="ECO:0000313" key="1">
    <source>
        <dbReference type="EMBL" id="SMX38429.1"/>
    </source>
</evidence>
<protein>
    <submittedName>
        <fullName evidence="1">Uncharacterized protein</fullName>
    </submittedName>
</protein>
<evidence type="ECO:0000313" key="2">
    <source>
        <dbReference type="Proteomes" id="UP000220836"/>
    </source>
</evidence>
<reference evidence="1 2" key="1">
    <citation type="submission" date="2017-05" db="EMBL/GenBank/DDBJ databases">
        <authorList>
            <person name="Song R."/>
            <person name="Chenine A.L."/>
            <person name="Ruprecht R.M."/>
        </authorList>
    </citation>
    <scope>NUCLEOTIDE SEQUENCE [LARGE SCALE GENOMIC DNA]</scope>
    <source>
        <strain evidence="1 2">CECT 8663</strain>
    </source>
</reference>
<sequence>MPDFDHRQTLWAYDCVALGDRLPIGIKYGQDFAPDGDCSHNQTP</sequence>
<name>A0A238K6E3_9RHOB</name>